<reference evidence="9" key="1">
    <citation type="submission" date="2015-07" db="EMBL/GenBank/DDBJ databases">
        <title>Complete genome sequence and phylogenetic analysis of Limnochorda pilosa.</title>
        <authorList>
            <person name="Watanabe M."/>
            <person name="Kojima H."/>
            <person name="Fukui M."/>
        </authorList>
    </citation>
    <scope>NUCLEOTIDE SEQUENCE [LARGE SCALE GENOMIC DNA]</scope>
    <source>
        <strain evidence="9">HC45</strain>
    </source>
</reference>
<keyword evidence="2 5" id="KW-0690">Ribosome biogenesis</keyword>
<keyword evidence="3 5" id="KW-0540">Nuclease</keyword>
<dbReference type="GO" id="GO:0004518">
    <property type="term" value="F:nuclease activity"/>
    <property type="evidence" value="ECO:0007669"/>
    <property type="project" value="UniProtKB-KW"/>
</dbReference>
<dbReference type="OrthoDB" id="9796140at2"/>
<protein>
    <recommendedName>
        <fullName evidence="5">Putative pre-16S rRNA nuclease</fullName>
        <ecNumber evidence="5">3.1.-.-</ecNumber>
    </recommendedName>
</protein>
<feature type="region of interest" description="Disordered" evidence="6">
    <location>
        <begin position="145"/>
        <end position="166"/>
    </location>
</feature>
<evidence type="ECO:0000313" key="8">
    <source>
        <dbReference type="EMBL" id="BAS28446.1"/>
    </source>
</evidence>
<dbReference type="Pfam" id="PF03652">
    <property type="entry name" value="RuvX"/>
    <property type="match status" value="1"/>
</dbReference>
<evidence type="ECO:0000259" key="7">
    <source>
        <dbReference type="SMART" id="SM00732"/>
    </source>
</evidence>
<name>A0A0K2SMV6_LIMPI</name>
<keyword evidence="1 5" id="KW-0963">Cytoplasm</keyword>
<comment type="subcellular location">
    <subcellularLocation>
        <location evidence="5">Cytoplasm</location>
    </subcellularLocation>
</comment>
<evidence type="ECO:0000256" key="5">
    <source>
        <dbReference type="HAMAP-Rule" id="MF_00651"/>
    </source>
</evidence>
<comment type="function">
    <text evidence="5">Could be a nuclease involved in processing of the 5'-end of pre-16S rRNA.</text>
</comment>
<evidence type="ECO:0000256" key="4">
    <source>
        <dbReference type="ARBA" id="ARBA00022801"/>
    </source>
</evidence>
<dbReference type="KEGG" id="lpil:LIP_2616"/>
<reference evidence="9" key="2">
    <citation type="journal article" date="2016" name="Int. J. Syst. Evol. Microbiol.">
        <title>Complete genome sequence and cell structure of Limnochorda pilosa, a Gram-negative spore-former within the phylum Firmicutes.</title>
        <authorList>
            <person name="Watanabe M."/>
            <person name="Kojima H."/>
            <person name="Fukui M."/>
        </authorList>
    </citation>
    <scope>NUCLEOTIDE SEQUENCE [LARGE SCALE GENOMIC DNA]</scope>
    <source>
        <strain evidence="9">HC45</strain>
    </source>
</reference>
<keyword evidence="4 5" id="KW-0378">Hydrolase</keyword>
<proteinExistence type="inferred from homology"/>
<dbReference type="SUPFAM" id="SSF53098">
    <property type="entry name" value="Ribonuclease H-like"/>
    <property type="match status" value="1"/>
</dbReference>
<dbReference type="EC" id="3.1.-.-" evidence="5"/>
<dbReference type="InterPro" id="IPR037027">
    <property type="entry name" value="YqgF/RNaseH-like_dom_sf"/>
</dbReference>
<dbReference type="PANTHER" id="PTHR33317:SF4">
    <property type="entry name" value="POLYNUCLEOTIDYL TRANSFERASE, RIBONUCLEASE H-LIKE SUPERFAMILY PROTEIN"/>
    <property type="match status" value="1"/>
</dbReference>
<evidence type="ECO:0000313" key="9">
    <source>
        <dbReference type="Proteomes" id="UP000065807"/>
    </source>
</evidence>
<keyword evidence="9" id="KW-1185">Reference proteome</keyword>
<dbReference type="PATRIC" id="fig|1555112.3.peg.2656"/>
<dbReference type="InterPro" id="IPR006641">
    <property type="entry name" value="YqgF/RNaseH-like_dom"/>
</dbReference>
<dbReference type="InterPro" id="IPR005227">
    <property type="entry name" value="YqgF"/>
</dbReference>
<dbReference type="NCBIfam" id="TIGR00250">
    <property type="entry name" value="RNAse_H_YqgF"/>
    <property type="match status" value="1"/>
</dbReference>
<evidence type="ECO:0000256" key="3">
    <source>
        <dbReference type="ARBA" id="ARBA00022722"/>
    </source>
</evidence>
<organism evidence="8 9">
    <name type="scientific">Limnochorda pilosa</name>
    <dbReference type="NCBI Taxonomy" id="1555112"/>
    <lineage>
        <taxon>Bacteria</taxon>
        <taxon>Bacillati</taxon>
        <taxon>Bacillota</taxon>
        <taxon>Limnochordia</taxon>
        <taxon>Limnochordales</taxon>
        <taxon>Limnochordaceae</taxon>
        <taxon>Limnochorda</taxon>
    </lineage>
</organism>
<dbReference type="Gene3D" id="3.30.420.140">
    <property type="entry name" value="YqgF/RNase H-like domain"/>
    <property type="match status" value="1"/>
</dbReference>
<dbReference type="GO" id="GO:0016788">
    <property type="term" value="F:hydrolase activity, acting on ester bonds"/>
    <property type="evidence" value="ECO:0007669"/>
    <property type="project" value="UniProtKB-UniRule"/>
</dbReference>
<dbReference type="Proteomes" id="UP000065807">
    <property type="component" value="Chromosome"/>
</dbReference>
<evidence type="ECO:0000256" key="1">
    <source>
        <dbReference type="ARBA" id="ARBA00022490"/>
    </source>
</evidence>
<dbReference type="SMART" id="SM00732">
    <property type="entry name" value="YqgFc"/>
    <property type="match status" value="1"/>
</dbReference>
<feature type="domain" description="YqgF/RNase H-like" evidence="7">
    <location>
        <begin position="7"/>
        <end position="106"/>
    </location>
</feature>
<comment type="similarity">
    <text evidence="5">Belongs to the YqgF HJR family.</text>
</comment>
<dbReference type="InterPro" id="IPR012337">
    <property type="entry name" value="RNaseH-like_sf"/>
</dbReference>
<dbReference type="HAMAP" id="MF_00651">
    <property type="entry name" value="Nuclease_YqgF"/>
    <property type="match status" value="1"/>
</dbReference>
<dbReference type="RefSeq" id="WP_082726278.1">
    <property type="nucleotide sequence ID" value="NZ_AP014924.1"/>
</dbReference>
<dbReference type="AlphaFoldDB" id="A0A0K2SMV6"/>
<gene>
    <name evidence="8" type="ORF">LIP_2616</name>
</gene>
<dbReference type="CDD" id="cd16964">
    <property type="entry name" value="YqgF"/>
    <property type="match status" value="1"/>
</dbReference>
<dbReference type="STRING" id="1555112.LIP_2616"/>
<accession>A0A0K2SMV6</accession>
<dbReference type="GO" id="GO:0005829">
    <property type="term" value="C:cytosol"/>
    <property type="evidence" value="ECO:0007669"/>
    <property type="project" value="TreeGrafter"/>
</dbReference>
<dbReference type="PANTHER" id="PTHR33317">
    <property type="entry name" value="POLYNUCLEOTIDYL TRANSFERASE, RIBONUCLEASE H-LIKE SUPERFAMILY PROTEIN"/>
    <property type="match status" value="1"/>
</dbReference>
<evidence type="ECO:0000256" key="2">
    <source>
        <dbReference type="ARBA" id="ARBA00022517"/>
    </source>
</evidence>
<evidence type="ECO:0000256" key="6">
    <source>
        <dbReference type="SAM" id="MobiDB-lite"/>
    </source>
</evidence>
<dbReference type="EMBL" id="AP014924">
    <property type="protein sequence ID" value="BAS28446.1"/>
    <property type="molecule type" value="Genomic_DNA"/>
</dbReference>
<dbReference type="GO" id="GO:0000967">
    <property type="term" value="P:rRNA 5'-end processing"/>
    <property type="evidence" value="ECO:0007669"/>
    <property type="project" value="UniProtKB-UniRule"/>
</dbReference>
<sequence length="166" mass="17983">MDVPEDGPLLGLDVGSRRIGLAVSDPLRMSASGAGTVDRLKAGWMERVAEVAREHGVTGLILGLPRRTDGSQGPEAEAVLRMGRRLSARTKLPVTYWDERLTTRQAERALLEGGLSRARRRAVVDQTAAILILQGFLDAHRQAASFAPPPDEEESGPTGSKGKRHW</sequence>